<dbReference type="KEGG" id="egd:GS424_008680"/>
<keyword evidence="2" id="KW-0238">DNA-binding</keyword>
<gene>
    <name evidence="4" type="ORF">GS424_008680</name>
</gene>
<name>A0A6L7IRJ8_9ACTN</name>
<evidence type="ECO:0000313" key="5">
    <source>
        <dbReference type="Proteomes" id="UP000478463"/>
    </source>
</evidence>
<dbReference type="InterPro" id="IPR000835">
    <property type="entry name" value="HTH_MarR-typ"/>
</dbReference>
<evidence type="ECO:0000256" key="1">
    <source>
        <dbReference type="ARBA" id="ARBA00023015"/>
    </source>
</evidence>
<evidence type="ECO:0000256" key="3">
    <source>
        <dbReference type="ARBA" id="ARBA00023163"/>
    </source>
</evidence>
<dbReference type="Gene3D" id="1.10.10.10">
    <property type="entry name" value="Winged helix-like DNA-binding domain superfamily/Winged helix DNA-binding domain"/>
    <property type="match status" value="1"/>
</dbReference>
<dbReference type="PROSITE" id="PS50995">
    <property type="entry name" value="HTH_MARR_2"/>
    <property type="match status" value="1"/>
</dbReference>
<reference evidence="4 5" key="1">
    <citation type="submission" date="2020-10" db="EMBL/GenBank/DDBJ databases">
        <title>Eggerthella sp. nov., isolated from human feces.</title>
        <authorList>
            <person name="Yajun G."/>
        </authorList>
    </citation>
    <scope>NUCLEOTIDE SEQUENCE [LARGE SCALE GENOMIC DNA]</scope>
    <source>
        <strain evidence="4 5">HF-1101</strain>
    </source>
</reference>
<dbReference type="PANTHER" id="PTHR42756:SF1">
    <property type="entry name" value="TRANSCRIPTIONAL REPRESSOR OF EMRAB OPERON"/>
    <property type="match status" value="1"/>
</dbReference>
<dbReference type="PRINTS" id="PR00598">
    <property type="entry name" value="HTHMARR"/>
</dbReference>
<dbReference type="InterPro" id="IPR036388">
    <property type="entry name" value="WH-like_DNA-bd_sf"/>
</dbReference>
<dbReference type="RefSeq" id="WP_160941529.1">
    <property type="nucleotide sequence ID" value="NZ_CP063310.1"/>
</dbReference>
<evidence type="ECO:0000313" key="4">
    <source>
        <dbReference type="EMBL" id="QOS69895.1"/>
    </source>
</evidence>
<dbReference type="Pfam" id="PF01047">
    <property type="entry name" value="MarR"/>
    <property type="match status" value="1"/>
</dbReference>
<dbReference type="GO" id="GO:0003700">
    <property type="term" value="F:DNA-binding transcription factor activity"/>
    <property type="evidence" value="ECO:0007669"/>
    <property type="project" value="InterPro"/>
</dbReference>
<accession>A0A6L7IRJ8</accession>
<evidence type="ECO:0000256" key="2">
    <source>
        <dbReference type="ARBA" id="ARBA00023125"/>
    </source>
</evidence>
<keyword evidence="1" id="KW-0805">Transcription regulation</keyword>
<dbReference type="Proteomes" id="UP000478463">
    <property type="component" value="Chromosome"/>
</dbReference>
<organism evidence="4 5">
    <name type="scientific">Eggerthella guodeyinii</name>
    <dbReference type="NCBI Taxonomy" id="2690837"/>
    <lineage>
        <taxon>Bacteria</taxon>
        <taxon>Bacillati</taxon>
        <taxon>Actinomycetota</taxon>
        <taxon>Coriobacteriia</taxon>
        <taxon>Eggerthellales</taxon>
        <taxon>Eggerthellaceae</taxon>
        <taxon>Eggerthella</taxon>
    </lineage>
</organism>
<dbReference type="AlphaFoldDB" id="A0A6L7IRJ8"/>
<protein>
    <submittedName>
        <fullName evidence="4">MarR family transcriptional regulator</fullName>
    </submittedName>
</protein>
<dbReference type="PROSITE" id="PS01117">
    <property type="entry name" value="HTH_MARR_1"/>
    <property type="match status" value="1"/>
</dbReference>
<dbReference type="PANTHER" id="PTHR42756">
    <property type="entry name" value="TRANSCRIPTIONAL REGULATOR, MARR"/>
    <property type="match status" value="1"/>
</dbReference>
<dbReference type="InterPro" id="IPR023187">
    <property type="entry name" value="Tscrpt_reg_MarR-type_CS"/>
</dbReference>
<dbReference type="GO" id="GO:0003677">
    <property type="term" value="F:DNA binding"/>
    <property type="evidence" value="ECO:0007669"/>
    <property type="project" value="UniProtKB-KW"/>
</dbReference>
<sequence length="168" mass="18789">MANERATNLPTEEFYWEFLDAGKDAFSSDRWQGMLMDCSKNELLALVHVYRAGETTMSRIAEYVGVPLNTATGIANRLEKRGLVQRWRSVQDKRVMVVRITDEGARQMAEVMGTIGSLVGALFEDLSDEERLVLLKVVKRLPALLERGAGEGERRGSAKAGMKRIAIE</sequence>
<dbReference type="SUPFAM" id="SSF46785">
    <property type="entry name" value="Winged helix' DNA-binding domain"/>
    <property type="match status" value="1"/>
</dbReference>
<keyword evidence="3" id="KW-0804">Transcription</keyword>
<dbReference type="InterPro" id="IPR036390">
    <property type="entry name" value="WH_DNA-bd_sf"/>
</dbReference>
<dbReference type="SMART" id="SM00347">
    <property type="entry name" value="HTH_MARR"/>
    <property type="match status" value="1"/>
</dbReference>
<dbReference type="EMBL" id="CP063310">
    <property type="protein sequence ID" value="QOS69895.1"/>
    <property type="molecule type" value="Genomic_DNA"/>
</dbReference>
<proteinExistence type="predicted"/>